<dbReference type="PANTHER" id="PTHR42891">
    <property type="entry name" value="D-GLYCERO-BETA-D-MANNO-HEPTOSE-1,7-BISPHOSPHATE 7-PHOSPHATASE"/>
    <property type="match status" value="1"/>
</dbReference>
<keyword evidence="2 9" id="KW-0963">Cytoplasm</keyword>
<organism evidence="14 15">
    <name type="scientific">Thalassotalea marina</name>
    <dbReference type="NCBI Taxonomy" id="1673741"/>
    <lineage>
        <taxon>Bacteria</taxon>
        <taxon>Pseudomonadati</taxon>
        <taxon>Pseudomonadota</taxon>
        <taxon>Gammaproteobacteria</taxon>
        <taxon>Alteromonadales</taxon>
        <taxon>Colwelliaceae</taxon>
        <taxon>Thalassotalea</taxon>
    </lineage>
</organism>
<name>A0A919BRB4_9GAMM</name>
<dbReference type="Pfam" id="PF13242">
    <property type="entry name" value="Hydrolase_like"/>
    <property type="match status" value="1"/>
</dbReference>
<feature type="binding site" evidence="13">
    <location>
        <position position="106"/>
    </location>
    <ligand>
        <name>Zn(2+)</name>
        <dbReference type="ChEBI" id="CHEBI:29105"/>
    </ligand>
</feature>
<dbReference type="InterPro" id="IPR006549">
    <property type="entry name" value="HAD-SF_hydro_IIIA"/>
</dbReference>
<dbReference type="GO" id="GO:0046872">
    <property type="term" value="F:metal ion binding"/>
    <property type="evidence" value="ECO:0007669"/>
    <property type="project" value="UniProtKB-KW"/>
</dbReference>
<evidence type="ECO:0000256" key="13">
    <source>
        <dbReference type="PIRSR" id="PIRSR004682-4"/>
    </source>
</evidence>
<evidence type="ECO:0000256" key="4">
    <source>
        <dbReference type="ARBA" id="ARBA00022801"/>
    </source>
</evidence>
<proteinExistence type="inferred from homology"/>
<feature type="binding site" evidence="13">
    <location>
        <position position="133"/>
    </location>
    <ligand>
        <name>Mg(2+)</name>
        <dbReference type="ChEBI" id="CHEBI:18420"/>
    </ligand>
</feature>
<dbReference type="GO" id="GO:0005975">
    <property type="term" value="P:carbohydrate metabolic process"/>
    <property type="evidence" value="ECO:0007669"/>
    <property type="project" value="InterPro"/>
</dbReference>
<evidence type="ECO:0000256" key="8">
    <source>
        <dbReference type="ARBA" id="ARBA00061616"/>
    </source>
</evidence>
<dbReference type="GO" id="GO:0005737">
    <property type="term" value="C:cytoplasm"/>
    <property type="evidence" value="ECO:0007669"/>
    <property type="project" value="UniProtKB-SubCell"/>
</dbReference>
<comment type="similarity">
    <text evidence="8 9">Belongs to the gmhB family.</text>
</comment>
<dbReference type="InterPro" id="IPR004446">
    <property type="entry name" value="Heptose_bisP_phosphatase"/>
</dbReference>
<keyword evidence="3 13" id="KW-0479">Metal-binding</keyword>
<dbReference type="InterPro" id="IPR006543">
    <property type="entry name" value="Histidinol-phos"/>
</dbReference>
<comment type="subcellular location">
    <subcellularLocation>
        <location evidence="1 9">Cytoplasm</location>
    </subcellularLocation>
</comment>
<feature type="binding site" evidence="11">
    <location>
        <begin position="107"/>
        <end position="108"/>
    </location>
    <ligand>
        <name>substrate</name>
    </ligand>
</feature>
<feature type="binding site" evidence="13">
    <location>
        <position position="8"/>
    </location>
    <ligand>
        <name>Mg(2+)</name>
        <dbReference type="ChEBI" id="CHEBI:18420"/>
    </ligand>
</feature>
<evidence type="ECO:0000256" key="9">
    <source>
        <dbReference type="PIRNR" id="PIRNR004682"/>
    </source>
</evidence>
<dbReference type="NCBIfam" id="TIGR01662">
    <property type="entry name" value="HAD-SF-IIIA"/>
    <property type="match status" value="1"/>
</dbReference>
<comment type="cofactor">
    <cofactor evidence="13">
        <name>Zn(2+)</name>
        <dbReference type="ChEBI" id="CHEBI:29105"/>
    </cofactor>
</comment>
<dbReference type="EMBL" id="BNCK01000013">
    <property type="protein sequence ID" value="GHG06808.1"/>
    <property type="molecule type" value="Genomic_DNA"/>
</dbReference>
<dbReference type="InterPro" id="IPR023214">
    <property type="entry name" value="HAD_sf"/>
</dbReference>
<evidence type="ECO:0000313" key="14">
    <source>
        <dbReference type="EMBL" id="GHG06808.1"/>
    </source>
</evidence>
<dbReference type="GO" id="GO:0016791">
    <property type="term" value="F:phosphatase activity"/>
    <property type="evidence" value="ECO:0007669"/>
    <property type="project" value="InterPro"/>
</dbReference>
<dbReference type="SUPFAM" id="SSF56784">
    <property type="entry name" value="HAD-like"/>
    <property type="match status" value="1"/>
</dbReference>
<evidence type="ECO:0000256" key="1">
    <source>
        <dbReference type="ARBA" id="ARBA00004496"/>
    </source>
</evidence>
<comment type="caution">
    <text evidence="14">The sequence shown here is derived from an EMBL/GenBank/DDBJ whole genome shotgun (WGS) entry which is preliminary data.</text>
</comment>
<keyword evidence="6 9" id="KW-0119">Carbohydrate metabolism</keyword>
<evidence type="ECO:0000256" key="12">
    <source>
        <dbReference type="PIRSR" id="PIRSR004682-3"/>
    </source>
</evidence>
<dbReference type="Proteomes" id="UP000623842">
    <property type="component" value="Unassembled WGS sequence"/>
</dbReference>
<feature type="active site" description="Proton donor" evidence="10">
    <location>
        <position position="10"/>
    </location>
</feature>
<dbReference type="NCBIfam" id="NF006506">
    <property type="entry name" value="PRK08942.1"/>
    <property type="match status" value="1"/>
</dbReference>
<evidence type="ECO:0000256" key="6">
    <source>
        <dbReference type="ARBA" id="ARBA00023277"/>
    </source>
</evidence>
<evidence type="ECO:0000256" key="7">
    <source>
        <dbReference type="ARBA" id="ARBA00031828"/>
    </source>
</evidence>
<feature type="binding site" evidence="11">
    <location>
        <position position="134"/>
    </location>
    <ligand>
        <name>substrate</name>
    </ligand>
</feature>
<dbReference type="PIRSF" id="PIRSF004682">
    <property type="entry name" value="GmhB"/>
    <property type="match status" value="1"/>
</dbReference>
<comment type="cofactor">
    <cofactor evidence="13">
        <name>Mg(2+)</name>
        <dbReference type="ChEBI" id="CHEBI:18420"/>
    </cofactor>
</comment>
<protein>
    <recommendedName>
        <fullName evidence="7 9">D,D-heptose 1,7-bisphosphate phosphatase</fullName>
        <ecNumber evidence="9">3.1.3.-</ecNumber>
    </recommendedName>
</protein>
<feature type="binding site" evidence="13">
    <location>
        <position position="104"/>
    </location>
    <ligand>
        <name>Zn(2+)</name>
        <dbReference type="ChEBI" id="CHEBI:29105"/>
    </ligand>
</feature>
<feature type="active site" description="Nucleophile" evidence="10">
    <location>
        <position position="8"/>
    </location>
</feature>
<keyword evidence="15" id="KW-1185">Reference proteome</keyword>
<evidence type="ECO:0000256" key="2">
    <source>
        <dbReference type="ARBA" id="ARBA00022490"/>
    </source>
</evidence>
<feature type="site" description="Contributes to substrate recognition" evidence="12">
    <location>
        <position position="107"/>
    </location>
</feature>
<feature type="site" description="Stabilizes the phosphoryl group" evidence="12">
    <location>
        <position position="50"/>
    </location>
</feature>
<dbReference type="NCBIfam" id="TIGR00213">
    <property type="entry name" value="GmhB_yaeD"/>
    <property type="match status" value="1"/>
</dbReference>
<feature type="binding site" evidence="11">
    <location>
        <begin position="8"/>
        <end position="10"/>
    </location>
    <ligand>
        <name>substrate</name>
    </ligand>
</feature>
<keyword evidence="4 9" id="KW-0378">Hydrolase</keyword>
<feature type="binding site" evidence="11">
    <location>
        <begin position="50"/>
        <end position="53"/>
    </location>
    <ligand>
        <name>substrate</name>
    </ligand>
</feature>
<feature type="binding site" evidence="11">
    <location>
        <begin position="16"/>
        <end position="19"/>
    </location>
    <ligand>
        <name>substrate</name>
    </ligand>
</feature>
<dbReference type="PANTHER" id="PTHR42891:SF1">
    <property type="entry name" value="D-GLYCERO-BETA-D-MANNO-HEPTOSE-1,7-BISPHOSPHATE 7-PHOSPHATASE"/>
    <property type="match status" value="1"/>
</dbReference>
<dbReference type="CDD" id="cd07503">
    <property type="entry name" value="HAD_HisB-N"/>
    <property type="match status" value="1"/>
</dbReference>
<dbReference type="Gene3D" id="3.40.50.1000">
    <property type="entry name" value="HAD superfamily/HAD-like"/>
    <property type="match status" value="1"/>
</dbReference>
<keyword evidence="5 13" id="KW-0862">Zinc</keyword>
<evidence type="ECO:0000256" key="11">
    <source>
        <dbReference type="PIRSR" id="PIRSR004682-2"/>
    </source>
</evidence>
<dbReference type="FunFam" id="3.40.50.1000:FF:000037">
    <property type="entry name" value="D,D-heptose 1,7-bisphosphate phosphatase"/>
    <property type="match status" value="1"/>
</dbReference>
<feature type="site" description="Stabilizes the phosphoryl group" evidence="12">
    <location>
        <position position="108"/>
    </location>
</feature>
<dbReference type="EC" id="3.1.3.-" evidence="9"/>
<dbReference type="AlphaFoldDB" id="A0A919BRB4"/>
<feature type="binding site" evidence="13">
    <location>
        <position position="10"/>
    </location>
    <ligand>
        <name>Mg(2+)</name>
        <dbReference type="ChEBI" id="CHEBI:18420"/>
    </ligand>
</feature>
<gene>
    <name evidence="14" type="primary">gmhB</name>
    <name evidence="14" type="ORF">GCM10017161_40660</name>
</gene>
<feature type="binding site" evidence="13">
    <location>
        <position position="91"/>
    </location>
    <ligand>
        <name>Zn(2+)</name>
        <dbReference type="ChEBI" id="CHEBI:29105"/>
    </ligand>
</feature>
<keyword evidence="13" id="KW-0460">Magnesium</keyword>
<accession>A0A919BRB4</accession>
<sequence>MNKALFLDRDGIINIDHGYVYRQEDFEFVEGIFELCKAAQRLGYIIIVITNQSGIGRGRYTEEDFHQLTHWMKQQFTHQGVHITDVYFCPHHPTKAKGNYLTSCECRKPNPGMVLSAAKEHKIDVKQSIFVGDKISDMQAAEAAGIHNRVLVASHYDDHKQVEAQRIAKLSDAIAFVD</sequence>
<feature type="binding site" evidence="13">
    <location>
        <position position="134"/>
    </location>
    <ligand>
        <name>Mg(2+)</name>
        <dbReference type="ChEBI" id="CHEBI:18420"/>
    </ligand>
</feature>
<reference evidence="14" key="1">
    <citation type="journal article" date="2014" name="Int. J. Syst. Evol. Microbiol.">
        <title>Complete genome sequence of Corynebacterium casei LMG S-19264T (=DSM 44701T), isolated from a smear-ripened cheese.</title>
        <authorList>
            <consortium name="US DOE Joint Genome Institute (JGI-PGF)"/>
            <person name="Walter F."/>
            <person name="Albersmeier A."/>
            <person name="Kalinowski J."/>
            <person name="Ruckert C."/>
        </authorList>
    </citation>
    <scope>NUCLEOTIDE SEQUENCE</scope>
    <source>
        <strain evidence="14">KCTC 42731</strain>
    </source>
</reference>
<feature type="binding site" evidence="13">
    <location>
        <position position="89"/>
    </location>
    <ligand>
        <name>Zn(2+)</name>
        <dbReference type="ChEBI" id="CHEBI:29105"/>
    </ligand>
</feature>
<evidence type="ECO:0000256" key="3">
    <source>
        <dbReference type="ARBA" id="ARBA00022723"/>
    </source>
</evidence>
<dbReference type="InterPro" id="IPR036412">
    <property type="entry name" value="HAD-like_sf"/>
</dbReference>
<evidence type="ECO:0000313" key="15">
    <source>
        <dbReference type="Proteomes" id="UP000623842"/>
    </source>
</evidence>
<reference evidence="14" key="2">
    <citation type="submission" date="2020-09" db="EMBL/GenBank/DDBJ databases">
        <authorList>
            <person name="Sun Q."/>
            <person name="Kim S."/>
        </authorList>
    </citation>
    <scope>NUCLEOTIDE SEQUENCE</scope>
    <source>
        <strain evidence="14">KCTC 42731</strain>
    </source>
</reference>
<dbReference type="NCBIfam" id="TIGR01656">
    <property type="entry name" value="Histidinol-ppas"/>
    <property type="match status" value="1"/>
</dbReference>
<evidence type="ECO:0000256" key="10">
    <source>
        <dbReference type="PIRSR" id="PIRSR004682-1"/>
    </source>
</evidence>
<evidence type="ECO:0000256" key="5">
    <source>
        <dbReference type="ARBA" id="ARBA00022833"/>
    </source>
</evidence>